<feature type="transmembrane region" description="Helical" evidence="5">
    <location>
        <begin position="74"/>
        <end position="99"/>
    </location>
</feature>
<dbReference type="InterPro" id="IPR007568">
    <property type="entry name" value="RTA1"/>
</dbReference>
<dbReference type="GO" id="GO:0016020">
    <property type="term" value="C:membrane"/>
    <property type="evidence" value="ECO:0007669"/>
    <property type="project" value="UniProtKB-SubCell"/>
</dbReference>
<sequence>MGSSSSDSYELYRYNPSIPAAVIFIIVFAIVTIYHAYLMFRARSWYFTCFALGGIFQVIGYITRALAHNNTQNVSIYAVQTILVLLAPPLYAASIYMTLGRLIAHLDAEPLSLVSIRWLTGIFVTGDVISFLMQGAGGGIMSSGTASGMTLGENVIMGGLAVQLIFFSIFVIFASLFHFRIRKTPTQKSSISGIAQTGWRNPSWETIMVGLYSASVFILIRSIFRLIEYAGGNDGFLISHEVFSYIFDALLMFFTMVVMGAFHPSKVLNTGGKEHRVDSQESVQLRRVPSV</sequence>
<dbReference type="OrthoDB" id="3358017at2759"/>
<dbReference type="AlphaFoldDB" id="A0A319CUL3"/>
<feature type="transmembrane region" description="Helical" evidence="5">
    <location>
        <begin position="111"/>
        <end position="135"/>
    </location>
</feature>
<accession>A0A319CUL3</accession>
<dbReference type="EMBL" id="KZ826058">
    <property type="protein sequence ID" value="PYH88925.1"/>
    <property type="molecule type" value="Genomic_DNA"/>
</dbReference>
<dbReference type="Pfam" id="PF04479">
    <property type="entry name" value="RTA1"/>
    <property type="match status" value="1"/>
</dbReference>
<evidence type="ECO:0000256" key="2">
    <source>
        <dbReference type="ARBA" id="ARBA00022692"/>
    </source>
</evidence>
<name>A0A319CUL3_9EURO</name>
<gene>
    <name evidence="6" type="ORF">BO71DRAFT_488382</name>
</gene>
<comment type="subcellular location">
    <subcellularLocation>
        <location evidence="1">Membrane</location>
        <topology evidence="1">Multi-pass membrane protein</topology>
    </subcellularLocation>
</comment>
<proteinExistence type="predicted"/>
<evidence type="ECO:0000256" key="4">
    <source>
        <dbReference type="ARBA" id="ARBA00023136"/>
    </source>
</evidence>
<evidence type="ECO:0000256" key="3">
    <source>
        <dbReference type="ARBA" id="ARBA00022989"/>
    </source>
</evidence>
<feature type="transmembrane region" description="Helical" evidence="5">
    <location>
        <begin position="209"/>
        <end position="227"/>
    </location>
</feature>
<feature type="transmembrane region" description="Helical" evidence="5">
    <location>
        <begin position="155"/>
        <end position="179"/>
    </location>
</feature>
<keyword evidence="7" id="KW-1185">Reference proteome</keyword>
<reference evidence="6 7" key="1">
    <citation type="submission" date="2018-02" db="EMBL/GenBank/DDBJ databases">
        <title>The genomes of Aspergillus section Nigri reveals drivers in fungal speciation.</title>
        <authorList>
            <consortium name="DOE Joint Genome Institute"/>
            <person name="Vesth T.C."/>
            <person name="Nybo J."/>
            <person name="Theobald S."/>
            <person name="Brandl J."/>
            <person name="Frisvad J.C."/>
            <person name="Nielsen K.F."/>
            <person name="Lyhne E.K."/>
            <person name="Kogle M.E."/>
            <person name="Kuo A."/>
            <person name="Riley R."/>
            <person name="Clum A."/>
            <person name="Nolan M."/>
            <person name="Lipzen A."/>
            <person name="Salamov A."/>
            <person name="Henrissat B."/>
            <person name="Wiebenga A."/>
            <person name="De vries R.P."/>
            <person name="Grigoriev I.V."/>
            <person name="Mortensen U.H."/>
            <person name="Andersen M.R."/>
            <person name="Baker S.E."/>
        </authorList>
    </citation>
    <scope>NUCLEOTIDE SEQUENCE [LARGE SCALE GENOMIC DNA]</scope>
    <source>
        <strain evidence="6 7">CBS 707.79</strain>
    </source>
</reference>
<evidence type="ECO:0000313" key="7">
    <source>
        <dbReference type="Proteomes" id="UP000247810"/>
    </source>
</evidence>
<organism evidence="6 7">
    <name type="scientific">Aspergillus ellipticus CBS 707.79</name>
    <dbReference type="NCBI Taxonomy" id="1448320"/>
    <lineage>
        <taxon>Eukaryota</taxon>
        <taxon>Fungi</taxon>
        <taxon>Dikarya</taxon>
        <taxon>Ascomycota</taxon>
        <taxon>Pezizomycotina</taxon>
        <taxon>Eurotiomycetes</taxon>
        <taxon>Eurotiomycetidae</taxon>
        <taxon>Eurotiales</taxon>
        <taxon>Aspergillaceae</taxon>
        <taxon>Aspergillus</taxon>
        <taxon>Aspergillus subgen. Circumdati</taxon>
    </lineage>
</organism>
<dbReference type="PANTHER" id="PTHR31465:SF1">
    <property type="entry name" value="PROTEIN RTA1-RELATED"/>
    <property type="match status" value="1"/>
</dbReference>
<dbReference type="VEuPathDB" id="FungiDB:BO71DRAFT_488382"/>
<keyword evidence="4 5" id="KW-0472">Membrane</keyword>
<keyword evidence="3 5" id="KW-1133">Transmembrane helix</keyword>
<feature type="transmembrane region" description="Helical" evidence="5">
    <location>
        <begin position="20"/>
        <end position="38"/>
    </location>
</feature>
<feature type="transmembrane region" description="Helical" evidence="5">
    <location>
        <begin position="45"/>
        <end position="62"/>
    </location>
</feature>
<protein>
    <submittedName>
        <fullName evidence="6">RTA1 domain protein</fullName>
    </submittedName>
</protein>
<keyword evidence="2 5" id="KW-0812">Transmembrane</keyword>
<dbReference type="Proteomes" id="UP000247810">
    <property type="component" value="Unassembled WGS sequence"/>
</dbReference>
<dbReference type="PANTHER" id="PTHR31465">
    <property type="entry name" value="PROTEIN RTA1-RELATED"/>
    <property type="match status" value="1"/>
</dbReference>
<evidence type="ECO:0000256" key="1">
    <source>
        <dbReference type="ARBA" id="ARBA00004141"/>
    </source>
</evidence>
<evidence type="ECO:0000313" key="6">
    <source>
        <dbReference type="EMBL" id="PYH88925.1"/>
    </source>
</evidence>
<dbReference type="STRING" id="1448320.A0A319CUL3"/>
<feature type="transmembrane region" description="Helical" evidence="5">
    <location>
        <begin position="242"/>
        <end position="262"/>
    </location>
</feature>
<evidence type="ECO:0000256" key="5">
    <source>
        <dbReference type="SAM" id="Phobius"/>
    </source>
</evidence>